<feature type="region of interest" description="Disordered" evidence="1">
    <location>
        <begin position="768"/>
        <end position="817"/>
    </location>
</feature>
<reference evidence="2" key="1">
    <citation type="submission" date="2022-01" db="EMBL/GenBank/DDBJ databases">
        <authorList>
            <person name="King R."/>
        </authorList>
    </citation>
    <scope>NUCLEOTIDE SEQUENCE</scope>
</reference>
<feature type="compositionally biased region" description="Low complexity" evidence="1">
    <location>
        <begin position="717"/>
        <end position="728"/>
    </location>
</feature>
<dbReference type="AlphaFoldDB" id="A0A9N9WTY4"/>
<evidence type="ECO:0000313" key="2">
    <source>
        <dbReference type="EMBL" id="CAG9805890.1"/>
    </source>
</evidence>
<feature type="compositionally biased region" description="Polar residues" evidence="1">
    <location>
        <begin position="678"/>
        <end position="705"/>
    </location>
</feature>
<dbReference type="EMBL" id="OU895878">
    <property type="protein sequence ID" value="CAG9805890.1"/>
    <property type="molecule type" value="Genomic_DNA"/>
</dbReference>
<accession>A0A9N9WTY4</accession>
<protein>
    <submittedName>
        <fullName evidence="2">Uncharacterized protein</fullName>
    </submittedName>
</protein>
<keyword evidence="3" id="KW-1185">Reference proteome</keyword>
<name>A0A9N9WTY4_9DIPT</name>
<proteinExistence type="predicted"/>
<sequence>MPESPTRIEETEDCEELDEDYFASLGNTFAVVDAWNENDEVQIKNEPDEESNHSKASSKKSNNKDPEIKKTSSNRDPRPKEPRPSARSDRNRASADRRRSPDRRRLSLERNRIRLSPRRSPDRNRSFRDDRFRRSPPRNVGQFDRRRPASPDRNRNQNAQPKKPFLVEMQEKFMQEGKRDAQIDQMLQQGGRIDLNSPDLRPEPPRNFQNQPMHFNNHQNQMPVFMNEQMMPQHFNPLMMQQIPMQNMHPNMMNMPFPQMNAISPPIPTNMFMNPLEIMQSAPLPVPAPHIEPICPPGSERMQFPQISPPILYHNNSIVPKQPVTIVRENAERAPMKKAPAEEGKNLLDILRQKSKQNTKSSADEELASKKAKVLEACKSVGVLIKDLEQNKSKLPLTCLLSTQSIQKPNVTINKSPLLTSERNPRYLFQATPDQCFSVLENHPLRNIYGETAEIAQYLKFDLHELSSTVARETIIRPPAINVDPRMPSTSGINNDSSSIFAIKKTSTKGVQTEPLTCKKCHQMDIIKQSAKSKACQTNEAIKISAEVQCNNQDGTDGFKVFIDAQTLADRNFEQHHALEVFARAFGIQCPIIDRNREQGQVEERPAVPEEPDERWNYTNPENPNQGPEDVNFFSTSPIQKRITTPTVFKLSTSPPPRFRNSKSPPRFHNSKSPPRFRNTTNSPLRFRNSTNSPLRFRNSTNSPQRFRNSPSRHRNSNSPPRNRQNRSVFERIGAKIPDSLDSPRNYDDWNDEYDNRATFRPYKIPSPLYVAPRDRSPESARIYRNRSRSRSLNRSPSRSPKRHRGGNKILSRRGRY</sequence>
<evidence type="ECO:0000256" key="1">
    <source>
        <dbReference type="SAM" id="MobiDB-lite"/>
    </source>
</evidence>
<gene>
    <name evidence="2" type="ORF">CHIRRI_LOCUS8757</name>
</gene>
<feature type="compositionally biased region" description="Polar residues" evidence="1">
    <location>
        <begin position="617"/>
        <end position="626"/>
    </location>
</feature>
<organism evidence="2 3">
    <name type="scientific">Chironomus riparius</name>
    <dbReference type="NCBI Taxonomy" id="315576"/>
    <lineage>
        <taxon>Eukaryota</taxon>
        <taxon>Metazoa</taxon>
        <taxon>Ecdysozoa</taxon>
        <taxon>Arthropoda</taxon>
        <taxon>Hexapoda</taxon>
        <taxon>Insecta</taxon>
        <taxon>Pterygota</taxon>
        <taxon>Neoptera</taxon>
        <taxon>Endopterygota</taxon>
        <taxon>Diptera</taxon>
        <taxon>Nematocera</taxon>
        <taxon>Chironomoidea</taxon>
        <taxon>Chironomidae</taxon>
        <taxon>Chironominae</taxon>
        <taxon>Chironomus</taxon>
    </lineage>
</organism>
<evidence type="ECO:0000313" key="3">
    <source>
        <dbReference type="Proteomes" id="UP001153620"/>
    </source>
</evidence>
<feature type="compositionally biased region" description="Basic and acidic residues" evidence="1">
    <location>
        <begin position="41"/>
        <end position="53"/>
    </location>
</feature>
<feature type="compositionally biased region" description="Basic and acidic residues" evidence="1">
    <location>
        <begin position="143"/>
        <end position="155"/>
    </location>
</feature>
<feature type="compositionally biased region" description="Basic and acidic residues" evidence="1">
    <location>
        <begin position="597"/>
        <end position="608"/>
    </location>
</feature>
<feature type="compositionally biased region" description="Basic and acidic residues" evidence="1">
    <location>
        <begin position="119"/>
        <end position="133"/>
    </location>
</feature>
<feature type="region of interest" description="Disordered" evidence="1">
    <location>
        <begin position="38"/>
        <end position="164"/>
    </location>
</feature>
<feature type="compositionally biased region" description="Polar residues" evidence="1">
    <location>
        <begin position="633"/>
        <end position="653"/>
    </location>
</feature>
<feature type="compositionally biased region" description="Basic residues" evidence="1">
    <location>
        <begin position="800"/>
        <end position="817"/>
    </location>
</feature>
<feature type="compositionally biased region" description="Basic and acidic residues" evidence="1">
    <location>
        <begin position="62"/>
        <end position="112"/>
    </location>
</feature>
<dbReference type="Proteomes" id="UP001153620">
    <property type="component" value="Chromosome 2"/>
</dbReference>
<feature type="region of interest" description="Disordered" evidence="1">
    <location>
        <begin position="597"/>
        <end position="748"/>
    </location>
</feature>
<reference evidence="2" key="2">
    <citation type="submission" date="2022-10" db="EMBL/GenBank/DDBJ databases">
        <authorList>
            <consortium name="ENA_rothamsted_submissions"/>
            <consortium name="culmorum"/>
            <person name="King R."/>
        </authorList>
    </citation>
    <scope>NUCLEOTIDE SEQUENCE</scope>
</reference>